<dbReference type="AlphaFoldDB" id="A0A6G1DXP9"/>
<dbReference type="Gene3D" id="3.30.559.10">
    <property type="entry name" value="Chloramphenicol acetyltransferase-like domain"/>
    <property type="match status" value="2"/>
</dbReference>
<dbReference type="PANTHER" id="PTHR31642">
    <property type="entry name" value="TRICHOTHECENE 3-O-ACETYLTRANSFERASE"/>
    <property type="match status" value="1"/>
</dbReference>
<evidence type="ECO:0000256" key="3">
    <source>
        <dbReference type="ARBA" id="ARBA00023315"/>
    </source>
</evidence>
<keyword evidence="3" id="KW-0012">Acyltransferase</keyword>
<keyword evidence="5" id="KW-1185">Reference proteome</keyword>
<reference evidence="4 5" key="1">
    <citation type="submission" date="2019-11" db="EMBL/GenBank/DDBJ databases">
        <title>Whole genome sequence of Oryza granulata.</title>
        <authorList>
            <person name="Li W."/>
        </authorList>
    </citation>
    <scope>NUCLEOTIDE SEQUENCE [LARGE SCALE GENOMIC DNA]</scope>
    <source>
        <strain evidence="5">cv. Menghai</strain>
        <tissue evidence="4">Leaf</tissue>
    </source>
</reference>
<keyword evidence="2" id="KW-0808">Transferase</keyword>
<accession>A0A6G1DXP9</accession>
<sequence length="284" mass="30569">MAKALVAFYPLAGRLRVDSDGQLEKDCNAEGALFVVAQIEEAIHPPPPHIEPASIVLGIKVAFLRCGGVALGTVLHHSAIDTISAMHFLQTWSAFCWDGDAAVVELPCHDRTLLRACSPHVIDLDTVSMFSKGRGFCEPSEPNNTKVFPISNEQLTVLKQICSGASTFSVVSALMWQCACIARQLPLDAQTCVSVPVNIHHLLRPPLPARYFGNAVIVVSATAAAKDIMAGTLATIATRIMGTIDRLDDKLLRSAIDYYNEMVAGMSSRPAKGNLPDTDLMMVS</sequence>
<evidence type="ECO:0000256" key="2">
    <source>
        <dbReference type="ARBA" id="ARBA00022679"/>
    </source>
</evidence>
<gene>
    <name evidence="4" type="ORF">E2562_017456</name>
</gene>
<name>A0A6G1DXP9_9ORYZ</name>
<dbReference type="InterPro" id="IPR023213">
    <property type="entry name" value="CAT-like_dom_sf"/>
</dbReference>
<evidence type="ECO:0000313" key="5">
    <source>
        <dbReference type="Proteomes" id="UP000479710"/>
    </source>
</evidence>
<dbReference type="Pfam" id="PF02458">
    <property type="entry name" value="Transferase"/>
    <property type="match status" value="2"/>
</dbReference>
<protein>
    <submittedName>
        <fullName evidence="4">Uncharacterized protein</fullName>
    </submittedName>
</protein>
<organism evidence="4 5">
    <name type="scientific">Oryza meyeriana var. granulata</name>
    <dbReference type="NCBI Taxonomy" id="110450"/>
    <lineage>
        <taxon>Eukaryota</taxon>
        <taxon>Viridiplantae</taxon>
        <taxon>Streptophyta</taxon>
        <taxon>Embryophyta</taxon>
        <taxon>Tracheophyta</taxon>
        <taxon>Spermatophyta</taxon>
        <taxon>Magnoliopsida</taxon>
        <taxon>Liliopsida</taxon>
        <taxon>Poales</taxon>
        <taxon>Poaceae</taxon>
        <taxon>BOP clade</taxon>
        <taxon>Oryzoideae</taxon>
        <taxon>Oryzeae</taxon>
        <taxon>Oryzinae</taxon>
        <taxon>Oryza</taxon>
        <taxon>Oryza meyeriana</taxon>
    </lineage>
</organism>
<dbReference type="EMBL" id="SPHZ02000005">
    <property type="protein sequence ID" value="KAF0917280.1"/>
    <property type="molecule type" value="Genomic_DNA"/>
</dbReference>
<dbReference type="InterPro" id="IPR050317">
    <property type="entry name" value="Plant_Fungal_Acyltransferase"/>
</dbReference>
<comment type="caution">
    <text evidence="4">The sequence shown here is derived from an EMBL/GenBank/DDBJ whole genome shotgun (WGS) entry which is preliminary data.</text>
</comment>
<evidence type="ECO:0000313" key="4">
    <source>
        <dbReference type="EMBL" id="KAF0917280.1"/>
    </source>
</evidence>
<dbReference type="GO" id="GO:0050734">
    <property type="term" value="F:hydroxycinnamoyltransferase activity"/>
    <property type="evidence" value="ECO:0007669"/>
    <property type="project" value="UniProtKB-ARBA"/>
</dbReference>
<evidence type="ECO:0000256" key="1">
    <source>
        <dbReference type="ARBA" id="ARBA00009861"/>
    </source>
</evidence>
<proteinExistence type="inferred from homology"/>
<dbReference type="PANTHER" id="PTHR31642:SF16">
    <property type="entry name" value="OS08G0543400 PROTEIN"/>
    <property type="match status" value="1"/>
</dbReference>
<comment type="similarity">
    <text evidence="1">Belongs to the plant acyltransferase family.</text>
</comment>
<dbReference type="Proteomes" id="UP000479710">
    <property type="component" value="Unassembled WGS sequence"/>
</dbReference>
<dbReference type="OrthoDB" id="610638at2759"/>